<accession>A0A9P4RAW2</accession>
<dbReference type="EMBL" id="ML996101">
    <property type="protein sequence ID" value="KAF2740111.1"/>
    <property type="molecule type" value="Genomic_DNA"/>
</dbReference>
<name>A0A9P4RAW2_9PLEO</name>
<gene>
    <name evidence="2" type="ORF">EJ04DRAFT_482822</name>
</gene>
<sequence>MEDNSIAKHVQLCFAGFNEACVSLTGAEERIKRKAMGHSLVDELGRFRLWCANAAAHRKGKSSLDWKLREASHIKDRVANLLENLQTVTREANEIITGDRTPWEDMSDDESDIDLPGLSSDEIDSTELQQLIDNMAEIITCLMRLSMAIRNPAAHDQFKASSHIDVSHYENFDVDHVRGKFPDAPEYLTIRLGKAISRRRQYLRYRNEHRLKLEKDIEPVSAAPVVRSLGMVPPTIVSSTKVESTVASSIPTAMKAGTVEATFDENDYYDDVLSQTSYSSSVNDTSKLRPPPLPDAGQGGNPFECPLCYRFASVRQVSAWHKHVYRDLQPYNDMEVNDDCVLCLQTLPSLVQLRRHMGKHHEELALFALPSHMKDDQDVVESEIGDHDDSFAD</sequence>
<reference evidence="2" key="1">
    <citation type="journal article" date="2020" name="Stud. Mycol.">
        <title>101 Dothideomycetes genomes: a test case for predicting lifestyles and emergence of pathogens.</title>
        <authorList>
            <person name="Haridas S."/>
            <person name="Albert R."/>
            <person name="Binder M."/>
            <person name="Bloem J."/>
            <person name="Labutti K."/>
            <person name="Salamov A."/>
            <person name="Andreopoulos B."/>
            <person name="Baker S."/>
            <person name="Barry K."/>
            <person name="Bills G."/>
            <person name="Bluhm B."/>
            <person name="Cannon C."/>
            <person name="Castanera R."/>
            <person name="Culley D."/>
            <person name="Daum C."/>
            <person name="Ezra D."/>
            <person name="Gonzalez J."/>
            <person name="Henrissat B."/>
            <person name="Kuo A."/>
            <person name="Liang C."/>
            <person name="Lipzen A."/>
            <person name="Lutzoni F."/>
            <person name="Magnuson J."/>
            <person name="Mondo S."/>
            <person name="Nolan M."/>
            <person name="Ohm R."/>
            <person name="Pangilinan J."/>
            <person name="Park H.-J."/>
            <person name="Ramirez L."/>
            <person name="Alfaro M."/>
            <person name="Sun H."/>
            <person name="Tritt A."/>
            <person name="Yoshinaga Y."/>
            <person name="Zwiers L.-H."/>
            <person name="Turgeon B."/>
            <person name="Goodwin S."/>
            <person name="Spatafora J."/>
            <person name="Crous P."/>
            <person name="Grigoriev I."/>
        </authorList>
    </citation>
    <scope>NUCLEOTIDE SEQUENCE</scope>
    <source>
        <strain evidence="2">CBS 125425</strain>
    </source>
</reference>
<proteinExistence type="predicted"/>
<feature type="non-terminal residue" evidence="2">
    <location>
        <position position="393"/>
    </location>
</feature>
<comment type="caution">
    <text evidence="2">The sequence shown here is derived from an EMBL/GenBank/DDBJ whole genome shotgun (WGS) entry which is preliminary data.</text>
</comment>
<dbReference type="PANTHER" id="PTHR35391:SF7">
    <property type="entry name" value="C2H2-TYPE DOMAIN-CONTAINING PROTEIN"/>
    <property type="match status" value="1"/>
</dbReference>
<dbReference type="Proteomes" id="UP000799444">
    <property type="component" value="Unassembled WGS sequence"/>
</dbReference>
<feature type="domain" description="Oxidoreductase acuF-like C2H2 type zinc-finger" evidence="1">
    <location>
        <begin position="300"/>
        <end position="328"/>
    </location>
</feature>
<dbReference type="InterPro" id="IPR058925">
    <property type="entry name" value="zf-C2H2_AcuF"/>
</dbReference>
<organism evidence="2 3">
    <name type="scientific">Polyplosphaeria fusca</name>
    <dbReference type="NCBI Taxonomy" id="682080"/>
    <lineage>
        <taxon>Eukaryota</taxon>
        <taxon>Fungi</taxon>
        <taxon>Dikarya</taxon>
        <taxon>Ascomycota</taxon>
        <taxon>Pezizomycotina</taxon>
        <taxon>Dothideomycetes</taxon>
        <taxon>Pleosporomycetidae</taxon>
        <taxon>Pleosporales</taxon>
        <taxon>Tetraplosphaeriaceae</taxon>
        <taxon>Polyplosphaeria</taxon>
    </lineage>
</organism>
<evidence type="ECO:0000259" key="1">
    <source>
        <dbReference type="Pfam" id="PF26082"/>
    </source>
</evidence>
<evidence type="ECO:0000313" key="3">
    <source>
        <dbReference type="Proteomes" id="UP000799444"/>
    </source>
</evidence>
<dbReference type="OrthoDB" id="20872at2759"/>
<keyword evidence="3" id="KW-1185">Reference proteome</keyword>
<protein>
    <recommendedName>
        <fullName evidence="1">Oxidoreductase acuF-like C2H2 type zinc-finger domain-containing protein</fullName>
    </recommendedName>
</protein>
<dbReference type="AlphaFoldDB" id="A0A9P4RAW2"/>
<evidence type="ECO:0000313" key="2">
    <source>
        <dbReference type="EMBL" id="KAF2740111.1"/>
    </source>
</evidence>
<dbReference type="Pfam" id="PF26082">
    <property type="entry name" value="zf-C2H2_AcuF"/>
    <property type="match status" value="1"/>
</dbReference>
<dbReference type="PANTHER" id="PTHR35391">
    <property type="entry name" value="C2H2-TYPE DOMAIN-CONTAINING PROTEIN-RELATED"/>
    <property type="match status" value="1"/>
</dbReference>